<dbReference type="Proteomes" id="UP000664495">
    <property type="component" value="Unassembled WGS sequence"/>
</dbReference>
<organism evidence="1 2">
    <name type="scientific">Candidatus Enterococcus murrayae</name>
    <dbReference type="NCBI Taxonomy" id="2815321"/>
    <lineage>
        <taxon>Bacteria</taxon>
        <taxon>Bacillati</taxon>
        <taxon>Bacillota</taxon>
        <taxon>Bacilli</taxon>
        <taxon>Lactobacillales</taxon>
        <taxon>Enterococcaceae</taxon>
        <taxon>Enterococcus</taxon>
    </lineage>
</organism>
<gene>
    <name evidence="1" type="ORF">JZO85_07105</name>
</gene>
<keyword evidence="2" id="KW-1185">Reference proteome</keyword>
<protein>
    <submittedName>
        <fullName evidence="1">DUF2922 domain-containing protein</fullName>
    </submittedName>
</protein>
<dbReference type="Pfam" id="PF11148">
    <property type="entry name" value="DUF2922"/>
    <property type="match status" value="1"/>
</dbReference>
<dbReference type="EMBL" id="JAFLVR010000015">
    <property type="protein sequence ID" value="MBO0452033.1"/>
    <property type="molecule type" value="Genomic_DNA"/>
</dbReference>
<evidence type="ECO:0000313" key="1">
    <source>
        <dbReference type="EMBL" id="MBO0452033.1"/>
    </source>
</evidence>
<evidence type="ECO:0000313" key="2">
    <source>
        <dbReference type="Proteomes" id="UP000664495"/>
    </source>
</evidence>
<dbReference type="RefSeq" id="WP_207107811.1">
    <property type="nucleotide sequence ID" value="NZ_JAFLVR010000015.1"/>
</dbReference>
<comment type="caution">
    <text evidence="1">The sequence shown here is derived from an EMBL/GenBank/DDBJ whole genome shotgun (WGS) entry which is preliminary data.</text>
</comment>
<name>A0ABS3HFK3_9ENTE</name>
<reference evidence="1 2" key="1">
    <citation type="submission" date="2021-03" db="EMBL/GenBank/DDBJ databases">
        <title>Enterococcal diversity collection.</title>
        <authorList>
            <person name="Gilmore M.S."/>
            <person name="Schwartzman J."/>
            <person name="Van Tyne D."/>
            <person name="Martin M."/>
            <person name="Earl A.M."/>
            <person name="Manson A.L."/>
            <person name="Straub T."/>
            <person name="Salamzade R."/>
            <person name="Saavedra J."/>
            <person name="Lebreton F."/>
            <person name="Prichula J."/>
            <person name="Schaufler K."/>
            <person name="Gaca A."/>
            <person name="Sgardioli B."/>
            <person name="Wagenaar J."/>
            <person name="Strong T."/>
        </authorList>
    </citation>
    <scope>NUCLEOTIDE SEQUENCE [LARGE SCALE GENOMIC DNA]</scope>
    <source>
        <strain evidence="1 2">MJM16</strain>
    </source>
</reference>
<proteinExistence type="predicted"/>
<accession>A0ABS3HFK3</accession>
<sequence length="70" mass="7980">MKKIVAIFKTSDGRSQTWSYPSPGEGKAPEEIRGLLERLTMLNLFKKNGEKLYNQVVSAKYVETVETIIF</sequence>
<dbReference type="InterPro" id="IPR021321">
    <property type="entry name" value="DUF2922"/>
</dbReference>